<keyword evidence="1" id="KW-0479">Metal-binding</keyword>
<dbReference type="PANTHER" id="PTHR30217:SF11">
    <property type="entry name" value="UBIQUINONE BIOSYNTHESIS PROTEIN UBIV"/>
    <property type="match status" value="1"/>
</dbReference>
<comment type="pathway">
    <text evidence="1">Cofactor biosynthesis; ubiquinone biosynthesis.</text>
</comment>
<gene>
    <name evidence="1" type="primary">ubiV</name>
    <name evidence="2" type="ORF">LMG26845_04472</name>
</gene>
<reference evidence="2 3" key="1">
    <citation type="submission" date="2020-04" db="EMBL/GenBank/DDBJ databases">
        <authorList>
            <person name="De Canck E."/>
        </authorList>
    </citation>
    <scope>NUCLEOTIDE SEQUENCE [LARGE SCALE GENOMIC DNA]</scope>
    <source>
        <strain evidence="2 3">LMG 26845</strain>
    </source>
</reference>
<name>A0A6J5B0E9_9BURK</name>
<comment type="subunit">
    <text evidence="1">Forms a heterodimer with UbiU.</text>
</comment>
<keyword evidence="1" id="KW-0004">4Fe-4S</keyword>
<feature type="binding site" evidence="1">
    <location>
        <position position="180"/>
    </location>
    <ligand>
        <name>[4Fe-4S] cluster</name>
        <dbReference type="ChEBI" id="CHEBI:49883"/>
    </ligand>
</feature>
<dbReference type="Proteomes" id="UP000507979">
    <property type="component" value="Unassembled WGS sequence"/>
</dbReference>
<comment type="cofactor">
    <cofactor evidence="1">
        <name>[4Fe-4S] cluster</name>
        <dbReference type="ChEBI" id="CHEBI:49883"/>
    </cofactor>
</comment>
<dbReference type="InterPro" id="IPR051454">
    <property type="entry name" value="RNA/ubiquinone_mod_enzymes"/>
</dbReference>
<feature type="binding site" evidence="1">
    <location>
        <position position="193"/>
    </location>
    <ligand>
        <name>[4Fe-4S] cluster</name>
        <dbReference type="ChEBI" id="CHEBI:49883"/>
    </ligand>
</feature>
<accession>A0A6J5B0E9</accession>
<comment type="similarity">
    <text evidence="1">Belongs to the peptidase U32 family. UbiV subfamily.</text>
</comment>
<organism evidence="2 3">
    <name type="scientific">Achromobacter insuavis</name>
    <dbReference type="NCBI Taxonomy" id="1287735"/>
    <lineage>
        <taxon>Bacteria</taxon>
        <taxon>Pseudomonadati</taxon>
        <taxon>Pseudomonadota</taxon>
        <taxon>Betaproteobacteria</taxon>
        <taxon>Burkholderiales</taxon>
        <taxon>Alcaligenaceae</taxon>
        <taxon>Achromobacter</taxon>
    </lineage>
</organism>
<dbReference type="NCBIfam" id="NF011991">
    <property type="entry name" value="PRK15447.1"/>
    <property type="match status" value="1"/>
</dbReference>
<dbReference type="UniPathway" id="UPA00232"/>
<keyword evidence="3" id="KW-1185">Reference proteome</keyword>
<keyword evidence="1" id="KW-0408">Iron</keyword>
<dbReference type="PANTHER" id="PTHR30217">
    <property type="entry name" value="PEPTIDASE U32 FAMILY"/>
    <property type="match status" value="1"/>
</dbReference>
<dbReference type="GO" id="GO:0051539">
    <property type="term" value="F:4 iron, 4 sulfur cluster binding"/>
    <property type="evidence" value="ECO:0007669"/>
    <property type="project" value="UniProtKB-UniRule"/>
</dbReference>
<feature type="binding site" evidence="1">
    <location>
        <position position="197"/>
    </location>
    <ligand>
        <name>[4Fe-4S] cluster</name>
        <dbReference type="ChEBI" id="CHEBI:49883"/>
    </ligand>
</feature>
<feature type="binding site" evidence="1">
    <location>
        <position position="46"/>
    </location>
    <ligand>
        <name>[4Fe-4S] cluster</name>
        <dbReference type="ChEBI" id="CHEBI:49883"/>
    </ligand>
</feature>
<dbReference type="AlphaFoldDB" id="A0A6J5B0E9"/>
<dbReference type="HAMAP" id="MF_02233">
    <property type="entry name" value="UbiV"/>
    <property type="match status" value="1"/>
</dbReference>
<dbReference type="GO" id="GO:0006744">
    <property type="term" value="P:ubiquinone biosynthetic process"/>
    <property type="evidence" value="ECO:0007669"/>
    <property type="project" value="UniProtKB-UniRule"/>
</dbReference>
<dbReference type="GO" id="GO:0046872">
    <property type="term" value="F:metal ion binding"/>
    <property type="evidence" value="ECO:0007669"/>
    <property type="project" value="UniProtKB-KW"/>
</dbReference>
<dbReference type="InterPro" id="IPR043693">
    <property type="entry name" value="UbiV"/>
</dbReference>
<proteinExistence type="inferred from homology"/>
<dbReference type="Pfam" id="PF01136">
    <property type="entry name" value="Peptidase_U32"/>
    <property type="match status" value="1"/>
</dbReference>
<dbReference type="InterPro" id="IPR001539">
    <property type="entry name" value="Peptidase_U32"/>
</dbReference>
<keyword evidence="1" id="KW-0831">Ubiquinone biosynthesis</keyword>
<sequence>MEMKPKAFRISVGPLLYYWPRQHTLAFYAALADSPADILYIGETVCSRRHELRADDWLDLARDLAATGKEVVLSGRTLIETGAEASALRRLCEQQDFQVEAGEAGALRHLGGRPFVAGPHMNAYHGGTLEWLAARGATRFVAPLEMHVNTLARLLAERPAGLEAEIMVWGRMALAFSARCFTARHFRLKKDDCGFRCIEHPDGLDMRTRESREFLAINGIQVQSAACLDLLDQAGYLADMGADVLRVSPQSSGTLEAIAALDAVRGGRVPESVNPPVGIGRCNGYFHGQSGIAWQEAP</sequence>
<dbReference type="EMBL" id="CADIJR010000054">
    <property type="protein sequence ID" value="CAB3685284.1"/>
    <property type="molecule type" value="Genomic_DNA"/>
</dbReference>
<evidence type="ECO:0000313" key="2">
    <source>
        <dbReference type="EMBL" id="CAB3685284.1"/>
    </source>
</evidence>
<evidence type="ECO:0000313" key="3">
    <source>
        <dbReference type="Proteomes" id="UP000507979"/>
    </source>
</evidence>
<evidence type="ECO:0000256" key="1">
    <source>
        <dbReference type="HAMAP-Rule" id="MF_02233"/>
    </source>
</evidence>
<keyword evidence="1" id="KW-0411">Iron-sulfur</keyword>
<protein>
    <recommendedName>
        <fullName evidence="1">Ubiquinone biosynthesis protein UbiV</fullName>
    </recommendedName>
</protein>
<comment type="function">
    <text evidence="1">Required for O(2)-independent ubiquinone (coenzyme Q) biosynthesis. Together with UbiU, is essential for the C6-hydroxylation reaction in the oxygen-independent ubiquinone biosynthesis pathway.</text>
</comment>